<evidence type="ECO:0000313" key="2">
    <source>
        <dbReference type="Proteomes" id="UP000743001"/>
    </source>
</evidence>
<dbReference type="Proteomes" id="UP000743001">
    <property type="component" value="Unassembled WGS sequence"/>
</dbReference>
<accession>A0ABS6FT06</accession>
<sequence>MSLFGYPATVVHFHSDVDEWGRPLPPEATERDAKVVEEQKLIKNAKGEDIQVAYEIHVEGAIPIGFDDYFLYTNALGLEIRCDVAHFEVRKFLGTDDVKKVIVYGRPQNI</sequence>
<proteinExistence type="predicted"/>
<protein>
    <submittedName>
        <fullName evidence="1">Uncharacterized protein</fullName>
    </submittedName>
</protein>
<dbReference type="EMBL" id="JAHLQJ010000013">
    <property type="protein sequence ID" value="MBU5673244.1"/>
    <property type="molecule type" value="Genomic_DNA"/>
</dbReference>
<name>A0ABS6FT06_9BACL</name>
<organism evidence="1 2">
    <name type="scientific">Paenibacillus brevis</name>
    <dbReference type="NCBI Taxonomy" id="2841508"/>
    <lineage>
        <taxon>Bacteria</taxon>
        <taxon>Bacillati</taxon>
        <taxon>Bacillota</taxon>
        <taxon>Bacilli</taxon>
        <taxon>Bacillales</taxon>
        <taxon>Paenibacillaceae</taxon>
        <taxon>Paenibacillus</taxon>
    </lineage>
</organism>
<dbReference type="RefSeq" id="WP_216479795.1">
    <property type="nucleotide sequence ID" value="NZ_JAHLQJ010000013.1"/>
</dbReference>
<keyword evidence="2" id="KW-1185">Reference proteome</keyword>
<reference evidence="1 2" key="1">
    <citation type="submission" date="2021-06" db="EMBL/GenBank/DDBJ databases">
        <authorList>
            <person name="Sun Q."/>
            <person name="Li D."/>
        </authorList>
    </citation>
    <scope>NUCLEOTIDE SEQUENCE [LARGE SCALE GENOMIC DNA]</scope>
    <source>
        <strain evidence="1 2">MSJ-6</strain>
    </source>
</reference>
<gene>
    <name evidence="1" type="ORF">KQJ23_15555</name>
</gene>
<evidence type="ECO:0000313" key="1">
    <source>
        <dbReference type="EMBL" id="MBU5673244.1"/>
    </source>
</evidence>
<comment type="caution">
    <text evidence="1">The sequence shown here is derived from an EMBL/GenBank/DDBJ whole genome shotgun (WGS) entry which is preliminary data.</text>
</comment>